<dbReference type="Gene3D" id="3.40.50.720">
    <property type="entry name" value="NAD(P)-binding Rossmann-like Domain"/>
    <property type="match status" value="1"/>
</dbReference>
<comment type="caution">
    <text evidence="5">The sequence shown here is derived from an EMBL/GenBank/DDBJ whole genome shotgun (WGS) entry which is preliminary data.</text>
</comment>
<evidence type="ECO:0000256" key="2">
    <source>
        <dbReference type="ARBA" id="ARBA00022553"/>
    </source>
</evidence>
<dbReference type="GO" id="GO:0016874">
    <property type="term" value="F:ligase activity"/>
    <property type="evidence" value="ECO:0007669"/>
    <property type="project" value="UniProtKB-KW"/>
</dbReference>
<dbReference type="Proteomes" id="UP001295740">
    <property type="component" value="Unassembled WGS sequence"/>
</dbReference>
<reference evidence="5" key="1">
    <citation type="submission" date="2023-10" db="EMBL/GenBank/DDBJ databases">
        <authorList>
            <person name="Hackl T."/>
        </authorList>
    </citation>
    <scope>NUCLEOTIDE SEQUENCE</scope>
</reference>
<dbReference type="PROSITE" id="PS50075">
    <property type="entry name" value="CARRIER"/>
    <property type="match status" value="1"/>
</dbReference>
<dbReference type="Gene3D" id="3.30.559.30">
    <property type="entry name" value="Nonribosomal peptide synthetase, condensation domain"/>
    <property type="match status" value="1"/>
</dbReference>
<keyword evidence="2" id="KW-0597">Phosphoprotein</keyword>
<dbReference type="PANTHER" id="PTHR45527">
    <property type="entry name" value="NONRIBOSOMAL PEPTIDE SYNTHETASE"/>
    <property type="match status" value="1"/>
</dbReference>
<proteinExistence type="predicted"/>
<dbReference type="InterPro" id="IPR020845">
    <property type="entry name" value="AMP-binding_CS"/>
</dbReference>
<dbReference type="InterPro" id="IPR045851">
    <property type="entry name" value="AMP-bd_C_sf"/>
</dbReference>
<dbReference type="AlphaFoldDB" id="A0AAI8V972"/>
<dbReference type="InterPro" id="IPR000873">
    <property type="entry name" value="AMP-dep_synth/lig_dom"/>
</dbReference>
<keyword evidence="3" id="KW-0436">Ligase</keyword>
<name>A0AAI8V972_9PEZI</name>
<evidence type="ECO:0000313" key="5">
    <source>
        <dbReference type="EMBL" id="CAJ2500623.1"/>
    </source>
</evidence>
<dbReference type="PANTHER" id="PTHR45527:SF1">
    <property type="entry name" value="FATTY ACID SYNTHASE"/>
    <property type="match status" value="1"/>
</dbReference>
<dbReference type="Pfam" id="PF07993">
    <property type="entry name" value="NAD_binding_4"/>
    <property type="match status" value="1"/>
</dbReference>
<organism evidence="5 6">
    <name type="scientific">Anthostomella pinea</name>
    <dbReference type="NCBI Taxonomy" id="933095"/>
    <lineage>
        <taxon>Eukaryota</taxon>
        <taxon>Fungi</taxon>
        <taxon>Dikarya</taxon>
        <taxon>Ascomycota</taxon>
        <taxon>Pezizomycotina</taxon>
        <taxon>Sordariomycetes</taxon>
        <taxon>Xylariomycetidae</taxon>
        <taxon>Xylariales</taxon>
        <taxon>Xylariaceae</taxon>
        <taxon>Anthostomella</taxon>
    </lineage>
</organism>
<dbReference type="PROSITE" id="PS00455">
    <property type="entry name" value="AMP_BINDING"/>
    <property type="match status" value="1"/>
</dbReference>
<dbReference type="InterPro" id="IPR013120">
    <property type="entry name" value="FAR_NAD-bd"/>
</dbReference>
<feature type="domain" description="Carrier" evidence="4">
    <location>
        <begin position="648"/>
        <end position="724"/>
    </location>
</feature>
<protein>
    <submittedName>
        <fullName evidence="5">Uu.00g034760.m01.CDS01</fullName>
    </submittedName>
</protein>
<dbReference type="PROSITE" id="PS00012">
    <property type="entry name" value="PHOSPHOPANTETHEINE"/>
    <property type="match status" value="1"/>
</dbReference>
<dbReference type="InterPro" id="IPR042099">
    <property type="entry name" value="ANL_N_sf"/>
</dbReference>
<dbReference type="Pfam" id="PF00550">
    <property type="entry name" value="PP-binding"/>
    <property type="match status" value="1"/>
</dbReference>
<sequence>MFQVVFNYRMGATRTPSMDGLDMRFHNYADAKTPYDLTVSVDEMDDGSGMLTFTTQSNLYDQEGTELLVDTYKHFLQLFAEDTTSSIEEVPQFHASQLAQAVELGSGPAATSGSLETLAGQIDSWLVRDPSAIAIKDVNHRSMSYDQMSIRANDIVAGLIGAGAVVGSRVCVLLTPALDTICSILAILRVGAVYIPLDIRSTDARLGDIQEESNPDILLFHPDTAERAVKLKGRGCTLVDLSAVLKSNAKGLPPASGLDDVAMILYTSGSTGKPKGIPLTNRNIRSPISGMNRRLKLGREVVLQQSGQGFDAAIFQIFIALANGGTIVMGDNQGAPADLADLIERERVTFTLFIVSEMQSVFKCGFEALRRASAWRTALCGGEAFTTNLAEKFQSLGHTQLRLWNAYGPTKGSIISSCAEVQYSEIDKDQDFRVSIGRPLADYAMYIVDAKREPVPVGFPGELAICGPAVANGYLNRTDLTATKFRSDTISVRSTGQLSVGGQLYLTGDKGRLLQDGTFVILGRIDGDSQVKIRGQRVVLDGLSNAVLRASDGDLADATVIVRGEDAENQLLVAYVVFDKAATVKDEAQYLRRLLRRLPLPSTMRPTLAVPLPSLPFTDRGKLDTRALAKMPLPALSADEDMPEEKLTETENRLKAVWRGVLGEAGASVPIYRESDFFSVGGNSLLLLRLRAEIRREFGIAIPVAELFQATILRSLAARLTGDHNSDEPRLGLNQFLSSLPAQPDSKGRRSCDSSSLGLKLAVSTAPQSDETPDGNPEKLKVESPKIVCYTGDLSLPMLEMSEQQIAEVVREVDVIIHNGAEELASLALHCNIPIHYISTGGVALLSGLDEQPEESLRSTPPPTDGAYGYIASKWASEVLLEKLHDRSGLQVSIHRPSNVTGDDVPAKDIVHSVIRMSKLMRTVPDLTGSRGSFDFIHVETIARNICDAAISSAASRSRSSLSFVHQSGETVVPIHDLKKHLEDSARDPFSTVHMAAWVEAAKEKGLNDLIASYLLATKGVINMPLLRVCRGE</sequence>
<dbReference type="GO" id="GO:0043041">
    <property type="term" value="P:amino acid activation for nonribosomal peptide biosynthetic process"/>
    <property type="evidence" value="ECO:0007669"/>
    <property type="project" value="TreeGrafter"/>
</dbReference>
<dbReference type="GO" id="GO:0044550">
    <property type="term" value="P:secondary metabolite biosynthetic process"/>
    <property type="evidence" value="ECO:0007669"/>
    <property type="project" value="TreeGrafter"/>
</dbReference>
<dbReference type="SUPFAM" id="SSF47336">
    <property type="entry name" value="ACP-like"/>
    <property type="match status" value="1"/>
</dbReference>
<keyword evidence="1" id="KW-0596">Phosphopantetheine</keyword>
<dbReference type="SUPFAM" id="SSF51735">
    <property type="entry name" value="NAD(P)-binding Rossmann-fold domains"/>
    <property type="match status" value="1"/>
</dbReference>
<dbReference type="SUPFAM" id="SSF56801">
    <property type="entry name" value="Acetyl-CoA synthetase-like"/>
    <property type="match status" value="1"/>
</dbReference>
<dbReference type="EMBL" id="CAUWAG010000003">
    <property type="protein sequence ID" value="CAJ2500623.1"/>
    <property type="molecule type" value="Genomic_DNA"/>
</dbReference>
<evidence type="ECO:0000256" key="3">
    <source>
        <dbReference type="ARBA" id="ARBA00022598"/>
    </source>
</evidence>
<dbReference type="GO" id="GO:0005737">
    <property type="term" value="C:cytoplasm"/>
    <property type="evidence" value="ECO:0007669"/>
    <property type="project" value="TreeGrafter"/>
</dbReference>
<dbReference type="CDD" id="cd05930">
    <property type="entry name" value="A_NRPS"/>
    <property type="match status" value="1"/>
</dbReference>
<dbReference type="Gene3D" id="3.30.300.30">
    <property type="match status" value="1"/>
</dbReference>
<dbReference type="InterPro" id="IPR036736">
    <property type="entry name" value="ACP-like_sf"/>
</dbReference>
<dbReference type="Gene3D" id="3.40.50.12780">
    <property type="entry name" value="N-terminal domain of ligase-like"/>
    <property type="match status" value="1"/>
</dbReference>
<keyword evidence="6" id="KW-1185">Reference proteome</keyword>
<accession>A0AAI8V972</accession>
<dbReference type="Gene3D" id="1.10.1200.10">
    <property type="entry name" value="ACP-like"/>
    <property type="match status" value="1"/>
</dbReference>
<evidence type="ECO:0000259" key="4">
    <source>
        <dbReference type="PROSITE" id="PS50075"/>
    </source>
</evidence>
<dbReference type="Pfam" id="PF00501">
    <property type="entry name" value="AMP-binding"/>
    <property type="match status" value="1"/>
</dbReference>
<gene>
    <name evidence="5" type="ORF">KHLLAP_LOCUS1091</name>
</gene>
<evidence type="ECO:0000313" key="6">
    <source>
        <dbReference type="Proteomes" id="UP001295740"/>
    </source>
</evidence>
<dbReference type="InterPro" id="IPR036291">
    <property type="entry name" value="NAD(P)-bd_dom_sf"/>
</dbReference>
<dbReference type="SMART" id="SM00823">
    <property type="entry name" value="PKS_PP"/>
    <property type="match status" value="1"/>
</dbReference>
<dbReference type="GO" id="GO:0031177">
    <property type="term" value="F:phosphopantetheine binding"/>
    <property type="evidence" value="ECO:0007669"/>
    <property type="project" value="InterPro"/>
</dbReference>
<dbReference type="SUPFAM" id="SSF52777">
    <property type="entry name" value="CoA-dependent acyltransferases"/>
    <property type="match status" value="1"/>
</dbReference>
<dbReference type="InterPro" id="IPR020806">
    <property type="entry name" value="PKS_PP-bd"/>
</dbReference>
<evidence type="ECO:0000256" key="1">
    <source>
        <dbReference type="ARBA" id="ARBA00022450"/>
    </source>
</evidence>
<dbReference type="InterPro" id="IPR009081">
    <property type="entry name" value="PP-bd_ACP"/>
</dbReference>
<dbReference type="InterPro" id="IPR006162">
    <property type="entry name" value="Ppantetheine_attach_site"/>
</dbReference>